<dbReference type="AlphaFoldDB" id="A0A9W9YXX1"/>
<name>A0A9W9YXX1_9CNID</name>
<reference evidence="2" key="1">
    <citation type="submission" date="2023-01" db="EMBL/GenBank/DDBJ databases">
        <title>Genome assembly of the deep-sea coral Lophelia pertusa.</title>
        <authorList>
            <person name="Herrera S."/>
            <person name="Cordes E."/>
        </authorList>
    </citation>
    <scope>NUCLEOTIDE SEQUENCE</scope>
    <source>
        <strain evidence="2">USNM1676648</strain>
        <tissue evidence="2">Polyp</tissue>
    </source>
</reference>
<dbReference type="EMBL" id="MU826857">
    <property type="protein sequence ID" value="KAJ7370759.1"/>
    <property type="molecule type" value="Genomic_DNA"/>
</dbReference>
<dbReference type="OrthoDB" id="5977786at2759"/>
<evidence type="ECO:0000313" key="3">
    <source>
        <dbReference type="Proteomes" id="UP001163046"/>
    </source>
</evidence>
<comment type="caution">
    <text evidence="2">The sequence shown here is derived from an EMBL/GenBank/DDBJ whole genome shotgun (WGS) entry which is preliminary data.</text>
</comment>
<organism evidence="2 3">
    <name type="scientific">Desmophyllum pertusum</name>
    <dbReference type="NCBI Taxonomy" id="174260"/>
    <lineage>
        <taxon>Eukaryota</taxon>
        <taxon>Metazoa</taxon>
        <taxon>Cnidaria</taxon>
        <taxon>Anthozoa</taxon>
        <taxon>Hexacorallia</taxon>
        <taxon>Scleractinia</taxon>
        <taxon>Caryophylliina</taxon>
        <taxon>Caryophylliidae</taxon>
        <taxon>Desmophyllum</taxon>
    </lineage>
</organism>
<dbReference type="SMART" id="SM00710">
    <property type="entry name" value="PbH1"/>
    <property type="match status" value="2"/>
</dbReference>
<evidence type="ECO:0000259" key="1">
    <source>
        <dbReference type="Pfam" id="PF13229"/>
    </source>
</evidence>
<sequence>MLSSKKPSSLQYVDVSQAYEAIKGSEYLPDLDHVTVESCVYGVKSDNMSSPLTISDSSIRDNRDAGIQIKGSSKAITIENTVVDNTTDGDGLSYTEIAPDPVDFCSADVNAITFPITIQAFGKARTNVDCAKVKHLKICFRPSLSTSSYRNMSCSLLNERVTSPPKRLHD</sequence>
<dbReference type="SUPFAM" id="SSF51126">
    <property type="entry name" value="Pectin lyase-like"/>
    <property type="match status" value="1"/>
</dbReference>
<dbReference type="InterPro" id="IPR011050">
    <property type="entry name" value="Pectin_lyase_fold/virulence"/>
</dbReference>
<dbReference type="Proteomes" id="UP001163046">
    <property type="component" value="Unassembled WGS sequence"/>
</dbReference>
<dbReference type="InterPro" id="IPR012334">
    <property type="entry name" value="Pectin_lyas_fold"/>
</dbReference>
<feature type="domain" description="Right handed beta helix" evidence="1">
    <location>
        <begin position="31"/>
        <end position="93"/>
    </location>
</feature>
<dbReference type="InterPro" id="IPR039448">
    <property type="entry name" value="Beta_helix"/>
</dbReference>
<proteinExistence type="predicted"/>
<accession>A0A9W9YXX1</accession>
<gene>
    <name evidence="2" type="ORF">OS493_030190</name>
</gene>
<dbReference type="Pfam" id="PF13229">
    <property type="entry name" value="Beta_helix"/>
    <property type="match status" value="1"/>
</dbReference>
<protein>
    <recommendedName>
        <fullName evidence="1">Right handed beta helix domain-containing protein</fullName>
    </recommendedName>
</protein>
<evidence type="ECO:0000313" key="2">
    <source>
        <dbReference type="EMBL" id="KAJ7370759.1"/>
    </source>
</evidence>
<dbReference type="Gene3D" id="2.160.20.10">
    <property type="entry name" value="Single-stranded right-handed beta-helix, Pectin lyase-like"/>
    <property type="match status" value="1"/>
</dbReference>
<keyword evidence="3" id="KW-1185">Reference proteome</keyword>
<dbReference type="InterPro" id="IPR006626">
    <property type="entry name" value="PbH1"/>
</dbReference>